<keyword evidence="1" id="KW-0472">Membrane</keyword>
<keyword evidence="1" id="KW-0812">Transmembrane</keyword>
<sequence>MSCWLWGLMFVGSCRAWVFIFLGIIICKYTILHFEFLGCTRCLQLAAFSKGRKPNEVMLFGLGSFFVCFACIYKYISFICLFTITNGVVIGYGCNYSLHSRVFTFLFLFHFPSVI</sequence>
<dbReference type="AlphaFoldDB" id="G0UMU9"/>
<feature type="transmembrane region" description="Helical" evidence="1">
    <location>
        <begin position="90"/>
        <end position="111"/>
    </location>
</feature>
<feature type="transmembrane region" description="Helical" evidence="1">
    <location>
        <begin position="57"/>
        <end position="84"/>
    </location>
</feature>
<proteinExistence type="predicted"/>
<organism evidence="2">
    <name type="scientific">Trypanosoma congolense (strain IL3000)</name>
    <dbReference type="NCBI Taxonomy" id="1068625"/>
    <lineage>
        <taxon>Eukaryota</taxon>
        <taxon>Discoba</taxon>
        <taxon>Euglenozoa</taxon>
        <taxon>Kinetoplastea</taxon>
        <taxon>Metakinetoplastina</taxon>
        <taxon>Trypanosomatida</taxon>
        <taxon>Trypanosomatidae</taxon>
        <taxon>Trypanosoma</taxon>
        <taxon>Nannomonas</taxon>
    </lineage>
</organism>
<feature type="transmembrane region" description="Helical" evidence="1">
    <location>
        <begin position="6"/>
        <end position="27"/>
    </location>
</feature>
<accession>G0UMU9</accession>
<gene>
    <name evidence="2" type="ORF">TCIL3000_5_2170</name>
</gene>
<keyword evidence="1" id="KW-1133">Transmembrane helix</keyword>
<name>G0UMU9_TRYCI</name>
<reference evidence="2" key="1">
    <citation type="journal article" date="2012" name="Proc. Natl. Acad. Sci. U.S.A.">
        <title>Antigenic diversity is generated by distinct evolutionary mechanisms in African trypanosome species.</title>
        <authorList>
            <person name="Jackson A.P."/>
            <person name="Berry A."/>
            <person name="Aslett M."/>
            <person name="Allison H.C."/>
            <person name="Burton P."/>
            <person name="Vavrova-Anderson J."/>
            <person name="Brown R."/>
            <person name="Browne H."/>
            <person name="Corton N."/>
            <person name="Hauser H."/>
            <person name="Gamble J."/>
            <person name="Gilderthorp R."/>
            <person name="Marcello L."/>
            <person name="McQuillan J."/>
            <person name="Otto T.D."/>
            <person name="Quail M.A."/>
            <person name="Sanders M.J."/>
            <person name="van Tonder A."/>
            <person name="Ginger M.L."/>
            <person name="Field M.C."/>
            <person name="Barry J.D."/>
            <person name="Hertz-Fowler C."/>
            <person name="Berriman M."/>
        </authorList>
    </citation>
    <scope>NUCLEOTIDE SEQUENCE</scope>
    <source>
        <strain evidence="2">IL3000</strain>
    </source>
</reference>
<evidence type="ECO:0000313" key="2">
    <source>
        <dbReference type="EMBL" id="CCC90508.1"/>
    </source>
</evidence>
<evidence type="ECO:0000256" key="1">
    <source>
        <dbReference type="SAM" id="Phobius"/>
    </source>
</evidence>
<protein>
    <submittedName>
        <fullName evidence="2">Uncharacterized protein</fullName>
    </submittedName>
</protein>
<dbReference type="EMBL" id="HE575318">
    <property type="protein sequence ID" value="CCC90508.1"/>
    <property type="molecule type" value="Genomic_DNA"/>
</dbReference>